<protein>
    <submittedName>
        <fullName evidence="3">Uncharacterized protein</fullName>
    </submittedName>
</protein>
<feature type="compositionally biased region" description="Gly residues" evidence="1">
    <location>
        <begin position="142"/>
        <end position="152"/>
    </location>
</feature>
<dbReference type="EMBL" id="LT594323">
    <property type="protein sequence ID" value="SBT38524.1"/>
    <property type="molecule type" value="Genomic_DNA"/>
</dbReference>
<feature type="region of interest" description="Disordered" evidence="1">
    <location>
        <begin position="126"/>
        <end position="152"/>
    </location>
</feature>
<evidence type="ECO:0000256" key="1">
    <source>
        <dbReference type="SAM" id="MobiDB-lite"/>
    </source>
</evidence>
<dbReference type="PATRIC" id="fig|261654.4.peg.583"/>
<organism evidence="3 4">
    <name type="scientific">Micromonospora auratinigra</name>
    <dbReference type="NCBI Taxonomy" id="261654"/>
    <lineage>
        <taxon>Bacteria</taxon>
        <taxon>Bacillati</taxon>
        <taxon>Actinomycetota</taxon>
        <taxon>Actinomycetes</taxon>
        <taxon>Micromonosporales</taxon>
        <taxon>Micromonosporaceae</taxon>
        <taxon>Micromonospora</taxon>
    </lineage>
</organism>
<proteinExistence type="predicted"/>
<keyword evidence="2" id="KW-0812">Transmembrane</keyword>
<evidence type="ECO:0000256" key="2">
    <source>
        <dbReference type="SAM" id="Phobius"/>
    </source>
</evidence>
<accession>A0A1A8Z3L4</accession>
<evidence type="ECO:0000313" key="3">
    <source>
        <dbReference type="EMBL" id="SBT38524.1"/>
    </source>
</evidence>
<feature type="transmembrane region" description="Helical" evidence="2">
    <location>
        <begin position="48"/>
        <end position="69"/>
    </location>
</feature>
<dbReference type="AlphaFoldDB" id="A0A1A8Z3L4"/>
<gene>
    <name evidence="3" type="ORF">GA0070611_0578</name>
</gene>
<keyword evidence="2" id="KW-0472">Membrane</keyword>
<sequence>MGGMRRSPLPRRARWLLAAGVALLGWGAAVHLVDLVVGGTDPYPWAPAWLAAYLVSLTVLDPVAAALLFARRRLGADLACLILVTDAAANGWAIYALDGGSTATRIGHAAVTTLAVGSLFARRALRPHLRPPPPRGRWPVSGGRGARAGGTR</sequence>
<evidence type="ECO:0000313" key="4">
    <source>
        <dbReference type="Proteomes" id="UP000199385"/>
    </source>
</evidence>
<reference evidence="4" key="1">
    <citation type="submission" date="2016-06" db="EMBL/GenBank/DDBJ databases">
        <authorList>
            <person name="Varghese N."/>
            <person name="Submissions Spin"/>
        </authorList>
    </citation>
    <scope>NUCLEOTIDE SEQUENCE [LARGE SCALE GENOMIC DNA]</scope>
    <source>
        <strain evidence="4">DSM 44815</strain>
    </source>
</reference>
<name>A0A1A8Z3L4_9ACTN</name>
<dbReference type="STRING" id="261654.GA0070611_0578"/>
<keyword evidence="2" id="KW-1133">Transmembrane helix</keyword>
<keyword evidence="4" id="KW-1185">Reference proteome</keyword>
<dbReference type="Proteomes" id="UP000199385">
    <property type="component" value="Chromosome I"/>
</dbReference>